<evidence type="ECO:0000256" key="2">
    <source>
        <dbReference type="SAM" id="MobiDB-lite"/>
    </source>
</evidence>
<dbReference type="EMBL" id="GG666563">
    <property type="protein sequence ID" value="EEN54990.1"/>
    <property type="molecule type" value="Genomic_DNA"/>
</dbReference>
<keyword evidence="3" id="KW-0732">Signal</keyword>
<feature type="region of interest" description="Disordered" evidence="2">
    <location>
        <begin position="190"/>
        <end position="212"/>
    </location>
</feature>
<evidence type="ECO:0000256" key="3">
    <source>
        <dbReference type="SAM" id="SignalP"/>
    </source>
</evidence>
<name>C3YY31_BRAFL</name>
<protein>
    <submittedName>
        <fullName evidence="4">Uncharacterized protein</fullName>
    </submittedName>
</protein>
<evidence type="ECO:0000313" key="4">
    <source>
        <dbReference type="EMBL" id="EEN54990.1"/>
    </source>
</evidence>
<accession>C3YY31</accession>
<feature type="signal peptide" evidence="3">
    <location>
        <begin position="1"/>
        <end position="19"/>
    </location>
</feature>
<evidence type="ECO:0000256" key="1">
    <source>
        <dbReference type="SAM" id="Coils"/>
    </source>
</evidence>
<dbReference type="AlphaFoldDB" id="C3YY31"/>
<gene>
    <name evidence="4" type="ORF">BRAFLDRAFT_79912</name>
</gene>
<feature type="coiled-coil region" evidence="1">
    <location>
        <begin position="51"/>
        <end position="98"/>
    </location>
</feature>
<feature type="chain" id="PRO_5002935762" evidence="3">
    <location>
        <begin position="20"/>
        <end position="225"/>
    </location>
</feature>
<dbReference type="InParanoid" id="C3YY31"/>
<keyword evidence="1" id="KW-0175">Coiled coil</keyword>
<organism>
    <name type="scientific">Branchiostoma floridae</name>
    <name type="common">Florida lancelet</name>
    <name type="synonym">Amphioxus</name>
    <dbReference type="NCBI Taxonomy" id="7739"/>
    <lineage>
        <taxon>Eukaryota</taxon>
        <taxon>Metazoa</taxon>
        <taxon>Chordata</taxon>
        <taxon>Cephalochordata</taxon>
        <taxon>Leptocardii</taxon>
        <taxon>Amphioxiformes</taxon>
        <taxon>Branchiostomatidae</taxon>
        <taxon>Branchiostoma</taxon>
    </lineage>
</organism>
<reference evidence="4" key="1">
    <citation type="journal article" date="2008" name="Nature">
        <title>The amphioxus genome and the evolution of the chordate karyotype.</title>
        <authorList>
            <consortium name="US DOE Joint Genome Institute (JGI-PGF)"/>
            <person name="Putnam N.H."/>
            <person name="Butts T."/>
            <person name="Ferrier D.E.K."/>
            <person name="Furlong R.F."/>
            <person name="Hellsten U."/>
            <person name="Kawashima T."/>
            <person name="Robinson-Rechavi M."/>
            <person name="Shoguchi E."/>
            <person name="Terry A."/>
            <person name="Yu J.-K."/>
            <person name="Benito-Gutierrez E.L."/>
            <person name="Dubchak I."/>
            <person name="Garcia-Fernandez J."/>
            <person name="Gibson-Brown J.J."/>
            <person name="Grigoriev I.V."/>
            <person name="Horton A.C."/>
            <person name="de Jong P.J."/>
            <person name="Jurka J."/>
            <person name="Kapitonov V.V."/>
            <person name="Kohara Y."/>
            <person name="Kuroki Y."/>
            <person name="Lindquist E."/>
            <person name="Lucas S."/>
            <person name="Osoegawa K."/>
            <person name="Pennacchio L.A."/>
            <person name="Salamov A.A."/>
            <person name="Satou Y."/>
            <person name="Sauka-Spengler T."/>
            <person name="Schmutz J."/>
            <person name="Shin-I T."/>
            <person name="Toyoda A."/>
            <person name="Bronner-Fraser M."/>
            <person name="Fujiyama A."/>
            <person name="Holland L.Z."/>
            <person name="Holland P.W.H."/>
            <person name="Satoh N."/>
            <person name="Rokhsar D.S."/>
        </authorList>
    </citation>
    <scope>NUCLEOTIDE SEQUENCE [LARGE SCALE GENOMIC DNA]</scope>
    <source>
        <strain evidence="4">S238N-H82</strain>
        <tissue evidence="4">Testes</tissue>
    </source>
</reference>
<feature type="compositionally biased region" description="Polar residues" evidence="2">
    <location>
        <begin position="199"/>
        <end position="210"/>
    </location>
</feature>
<sequence length="225" mass="25164">MRVVLLMVVTLALASLVLSNTHCRRLRCTGRRRSPLVKRAAPEGDDFEKQVEILHEVADEIEREVENAEEDAALDLVMEELEELVEKKVESLKEEDGKLEGGKIDLDGISNALSSRLIAPSTCTLVPFRKASFIALNISLQYKRVAVTAKPKETSFPVNFCNVVTLTIFLLNTVSLNSAKDNFFLSGNRNAKSKESAPSPKNSRHCTGSNWHFPRPIKYPKQTRI</sequence>
<proteinExistence type="predicted"/>